<name>A0A267MJR2_9FIRM</name>
<gene>
    <name evidence="5" type="ORF">CCE28_07585</name>
</gene>
<dbReference type="EMBL" id="NIBG01000005">
    <property type="protein sequence ID" value="PAB59809.1"/>
    <property type="molecule type" value="Genomic_DNA"/>
</dbReference>
<feature type="binding site" evidence="3">
    <location>
        <position position="132"/>
    </location>
    <ligand>
        <name>Mn(2+)</name>
        <dbReference type="ChEBI" id="CHEBI:29035"/>
        <label>1</label>
    </ligand>
</feature>
<feature type="binding site" evidence="3">
    <location>
        <position position="160"/>
    </location>
    <ligand>
        <name>Mn(2+)</name>
        <dbReference type="ChEBI" id="CHEBI:29035"/>
        <label>1</label>
    </ligand>
</feature>
<dbReference type="Proteomes" id="UP000216024">
    <property type="component" value="Unassembled WGS sequence"/>
</dbReference>
<dbReference type="GO" id="GO:0033389">
    <property type="term" value="P:putrescine biosynthetic process from arginine, via agmatine"/>
    <property type="evidence" value="ECO:0007669"/>
    <property type="project" value="TreeGrafter"/>
</dbReference>
<feature type="binding site" evidence="3">
    <location>
        <position position="249"/>
    </location>
    <ligand>
        <name>Mn(2+)</name>
        <dbReference type="ChEBI" id="CHEBI:29035"/>
        <label>1</label>
    </ligand>
</feature>
<proteinExistence type="inferred from homology"/>
<dbReference type="AlphaFoldDB" id="A0A267MJR2"/>
<sequence>MENKPVCYVKDRVIPEIYSGTPTFMGLPKLNDEKELRNYDIVFMGAPWEGICTWGSYSGCELATKSIRAASVRYGGYLPEFNLDVFDYFSGADYGDVAINSGNIEETLNNIETKAEEIINAGAFPVTFGGDHSVAYPIIKALAKKHNGKIGIIHLDSHFDNMDTFGDSKYARCSPLHRAYEIEGIDTKNIVHVGVRGPRNNPLGMKAINDTGATLITSFEIKEKGIDYVIEKSLEIAKKDTEAVYVTVCSDILDVAFNPGGPPDLCGLTSYELAKFLHVVASKGIDGFDFVEVYPPTDSNNVSSHAAVWMTLYTLSGLAKYKHFK</sequence>
<dbReference type="PANTHER" id="PTHR11358:SF26">
    <property type="entry name" value="GUANIDINO ACID HYDROLASE, MITOCHONDRIAL"/>
    <property type="match status" value="1"/>
</dbReference>
<dbReference type="PROSITE" id="PS51409">
    <property type="entry name" value="ARGINASE_2"/>
    <property type="match status" value="1"/>
</dbReference>
<accession>A0A267MJR2</accession>
<dbReference type="CDD" id="cd09990">
    <property type="entry name" value="Agmatinase-like"/>
    <property type="match status" value="1"/>
</dbReference>
<reference evidence="5 6" key="1">
    <citation type="submission" date="2017-06" db="EMBL/GenBank/DDBJ databases">
        <title>Draft genome sequence of anaerobic fermentative bacterium Anaeromicrobium sediminis DY2726D isolated from West Pacific Ocean sediments.</title>
        <authorList>
            <person name="Zeng X."/>
        </authorList>
    </citation>
    <scope>NUCLEOTIDE SEQUENCE [LARGE SCALE GENOMIC DNA]</scope>
    <source>
        <strain evidence="5 6">DY2726D</strain>
    </source>
</reference>
<protein>
    <submittedName>
        <fullName evidence="5">Arginase</fullName>
    </submittedName>
</protein>
<dbReference type="OrthoDB" id="9788689at2"/>
<dbReference type="GO" id="GO:0046872">
    <property type="term" value="F:metal ion binding"/>
    <property type="evidence" value="ECO:0007669"/>
    <property type="project" value="UniProtKB-KW"/>
</dbReference>
<comment type="similarity">
    <text evidence="4">Belongs to the arginase family.</text>
</comment>
<dbReference type="InterPro" id="IPR023696">
    <property type="entry name" value="Ureohydrolase_dom_sf"/>
</dbReference>
<organism evidence="5 6">
    <name type="scientific">Anaeromicrobium sediminis</name>
    <dbReference type="NCBI Taxonomy" id="1478221"/>
    <lineage>
        <taxon>Bacteria</taxon>
        <taxon>Bacillati</taxon>
        <taxon>Bacillota</taxon>
        <taxon>Clostridia</taxon>
        <taxon>Peptostreptococcales</taxon>
        <taxon>Thermotaleaceae</taxon>
        <taxon>Anaeromicrobium</taxon>
    </lineage>
</organism>
<dbReference type="Gene3D" id="3.40.800.10">
    <property type="entry name" value="Ureohydrolase domain"/>
    <property type="match status" value="1"/>
</dbReference>
<dbReference type="GO" id="GO:0008783">
    <property type="term" value="F:agmatinase activity"/>
    <property type="evidence" value="ECO:0007669"/>
    <property type="project" value="TreeGrafter"/>
</dbReference>
<keyword evidence="3" id="KW-0464">Manganese</keyword>
<evidence type="ECO:0000313" key="5">
    <source>
        <dbReference type="EMBL" id="PAB59809.1"/>
    </source>
</evidence>
<dbReference type="RefSeq" id="WP_095132597.1">
    <property type="nucleotide sequence ID" value="NZ_NIBG01000005.1"/>
</dbReference>
<evidence type="ECO:0000256" key="1">
    <source>
        <dbReference type="ARBA" id="ARBA00022723"/>
    </source>
</evidence>
<keyword evidence="6" id="KW-1185">Reference proteome</keyword>
<feature type="binding site" evidence="3">
    <location>
        <position position="156"/>
    </location>
    <ligand>
        <name>Mn(2+)</name>
        <dbReference type="ChEBI" id="CHEBI:29035"/>
        <label>1</label>
    </ligand>
</feature>
<dbReference type="PANTHER" id="PTHR11358">
    <property type="entry name" value="ARGINASE/AGMATINASE"/>
    <property type="match status" value="1"/>
</dbReference>
<feature type="binding site" evidence="3">
    <location>
        <position position="251"/>
    </location>
    <ligand>
        <name>Mn(2+)</name>
        <dbReference type="ChEBI" id="CHEBI:29035"/>
        <label>1</label>
    </ligand>
</feature>
<dbReference type="Pfam" id="PF00491">
    <property type="entry name" value="Arginase"/>
    <property type="match status" value="1"/>
</dbReference>
<evidence type="ECO:0000313" key="6">
    <source>
        <dbReference type="Proteomes" id="UP000216024"/>
    </source>
</evidence>
<evidence type="ECO:0000256" key="4">
    <source>
        <dbReference type="PROSITE-ProRule" id="PRU00742"/>
    </source>
</evidence>
<evidence type="ECO:0000256" key="3">
    <source>
        <dbReference type="PIRSR" id="PIRSR036979-1"/>
    </source>
</evidence>
<feature type="binding site" evidence="3">
    <location>
        <position position="158"/>
    </location>
    <ligand>
        <name>Mn(2+)</name>
        <dbReference type="ChEBI" id="CHEBI:29035"/>
        <label>1</label>
    </ligand>
</feature>
<keyword evidence="1 3" id="KW-0479">Metal-binding</keyword>
<keyword evidence="2" id="KW-0378">Hydrolase</keyword>
<dbReference type="PIRSF" id="PIRSF036979">
    <property type="entry name" value="Arginase"/>
    <property type="match status" value="1"/>
</dbReference>
<evidence type="ECO:0000256" key="2">
    <source>
        <dbReference type="ARBA" id="ARBA00022801"/>
    </source>
</evidence>
<dbReference type="SUPFAM" id="SSF52768">
    <property type="entry name" value="Arginase/deacetylase"/>
    <property type="match status" value="1"/>
</dbReference>
<comment type="cofactor">
    <cofactor evidence="3">
        <name>Mn(2+)</name>
        <dbReference type="ChEBI" id="CHEBI:29035"/>
    </cofactor>
    <text evidence="3">Binds 2 manganese ions per subunit.</text>
</comment>
<comment type="caution">
    <text evidence="5">The sequence shown here is derived from an EMBL/GenBank/DDBJ whole genome shotgun (WGS) entry which is preliminary data.</text>
</comment>
<dbReference type="InterPro" id="IPR006035">
    <property type="entry name" value="Ureohydrolase"/>
</dbReference>